<gene>
    <name evidence="2" type="ORF">SSP24_12770</name>
</gene>
<reference evidence="2 3" key="1">
    <citation type="submission" date="2019-06" db="EMBL/GenBank/DDBJ databases">
        <title>Whole genome shotgun sequence of Streptomyces spinoverrucosus NBRC 14228.</title>
        <authorList>
            <person name="Hosoyama A."/>
            <person name="Uohara A."/>
            <person name="Ohji S."/>
            <person name="Ichikawa N."/>
        </authorList>
    </citation>
    <scope>NUCLEOTIDE SEQUENCE [LARGE SCALE GENOMIC DNA]</scope>
    <source>
        <strain evidence="2 3">NBRC 14228</strain>
    </source>
</reference>
<keyword evidence="3" id="KW-1185">Reference proteome</keyword>
<dbReference type="EMBL" id="BJND01000008">
    <property type="protein sequence ID" value="GEC03622.1"/>
    <property type="molecule type" value="Genomic_DNA"/>
</dbReference>
<evidence type="ECO:0000313" key="2">
    <source>
        <dbReference type="EMBL" id="GEC03622.1"/>
    </source>
</evidence>
<protein>
    <recommendedName>
        <fullName evidence="4">Winged helix DNA-binding domain-containing protein</fullName>
    </recommendedName>
</protein>
<proteinExistence type="predicted"/>
<evidence type="ECO:0000313" key="3">
    <source>
        <dbReference type="Proteomes" id="UP000317881"/>
    </source>
</evidence>
<evidence type="ECO:0008006" key="4">
    <source>
        <dbReference type="Google" id="ProtNLM"/>
    </source>
</evidence>
<feature type="region of interest" description="Disordered" evidence="1">
    <location>
        <begin position="72"/>
        <end position="96"/>
    </location>
</feature>
<dbReference type="AlphaFoldDB" id="A0A4Y3V8U3"/>
<evidence type="ECO:0000256" key="1">
    <source>
        <dbReference type="SAM" id="MobiDB-lite"/>
    </source>
</evidence>
<feature type="region of interest" description="Disordered" evidence="1">
    <location>
        <begin position="31"/>
        <end position="58"/>
    </location>
</feature>
<accession>A0A4Y3V8U3</accession>
<name>A0A4Y3V8U3_9ACTN</name>
<feature type="compositionally biased region" description="Basic and acidic residues" evidence="1">
    <location>
        <begin position="47"/>
        <end position="56"/>
    </location>
</feature>
<dbReference type="Proteomes" id="UP000317881">
    <property type="component" value="Unassembled WGS sequence"/>
</dbReference>
<sequence length="122" mass="13053">MHVSFALRINYSSAQTSSSHSCRWRSALGALDGLGEEPPASPARPHVQAEQRHSGEARATYVTLTQKGRAALTEAAPRHSDHVATTPAAEPSWPGWSSRCYSGCCPHRTLSSRETGSLKGSP</sequence>
<comment type="caution">
    <text evidence="2">The sequence shown here is derived from an EMBL/GenBank/DDBJ whole genome shotgun (WGS) entry which is preliminary data.</text>
</comment>
<organism evidence="2 3">
    <name type="scientific">Streptomyces spinoverrucosus</name>
    <dbReference type="NCBI Taxonomy" id="284043"/>
    <lineage>
        <taxon>Bacteria</taxon>
        <taxon>Bacillati</taxon>
        <taxon>Actinomycetota</taxon>
        <taxon>Actinomycetes</taxon>
        <taxon>Kitasatosporales</taxon>
        <taxon>Streptomycetaceae</taxon>
        <taxon>Streptomyces</taxon>
    </lineage>
</organism>